<name>A0ABV2NSA2_9HYPH</name>
<proteinExistence type="predicted"/>
<evidence type="ECO:0000313" key="1">
    <source>
        <dbReference type="EMBL" id="MET3869412.1"/>
    </source>
</evidence>
<gene>
    <name evidence="1" type="ORF">ABIC20_006790</name>
</gene>
<comment type="caution">
    <text evidence="1">The sequence shown here is derived from an EMBL/GenBank/DDBJ whole genome shotgun (WGS) entry which is preliminary data.</text>
</comment>
<sequence>MLDVAIPSASYAQDRLRDPSPLALIDRVTAAEEAALTTTQPERCRTA</sequence>
<evidence type="ECO:0000313" key="2">
    <source>
        <dbReference type="Proteomes" id="UP001549119"/>
    </source>
</evidence>
<dbReference type="EMBL" id="JBEPNW010000003">
    <property type="protein sequence ID" value="MET3869412.1"/>
    <property type="molecule type" value="Genomic_DNA"/>
</dbReference>
<protein>
    <submittedName>
        <fullName evidence="1">Uncharacterized protein</fullName>
    </submittedName>
</protein>
<keyword evidence="2" id="KW-1185">Reference proteome</keyword>
<dbReference type="GeneID" id="43529542"/>
<dbReference type="RefSeq" id="WP_012330005.1">
    <property type="nucleotide sequence ID" value="NZ_BJXP01000078.1"/>
</dbReference>
<accession>A0ABV2NSA2</accession>
<dbReference type="Proteomes" id="UP001549119">
    <property type="component" value="Unassembled WGS sequence"/>
</dbReference>
<organism evidence="1 2">
    <name type="scientific">Methylobacterium radiotolerans</name>
    <dbReference type="NCBI Taxonomy" id="31998"/>
    <lineage>
        <taxon>Bacteria</taxon>
        <taxon>Pseudomonadati</taxon>
        <taxon>Pseudomonadota</taxon>
        <taxon>Alphaproteobacteria</taxon>
        <taxon>Hyphomicrobiales</taxon>
        <taxon>Methylobacteriaceae</taxon>
        <taxon>Methylobacterium</taxon>
    </lineage>
</organism>
<reference evidence="1 2" key="1">
    <citation type="submission" date="2024-06" db="EMBL/GenBank/DDBJ databases">
        <title>Genomics of switchgrass bacterial isolates.</title>
        <authorList>
            <person name="Shade A."/>
        </authorList>
    </citation>
    <scope>NUCLEOTIDE SEQUENCE [LARGE SCALE GENOMIC DNA]</scope>
    <source>
        <strain evidence="1 2">PvP084</strain>
    </source>
</reference>